<accession>A0A6J7KN80</accession>
<keyword evidence="1" id="KW-0472">Membrane</keyword>
<sequence length="49" mass="4984">MSLIHAAAVLASEEAATVSHGVPAYAVGLFGFGVLVVALIATMMINVNR</sequence>
<feature type="transmembrane region" description="Helical" evidence="1">
    <location>
        <begin position="25"/>
        <end position="47"/>
    </location>
</feature>
<organism evidence="2">
    <name type="scientific">freshwater metagenome</name>
    <dbReference type="NCBI Taxonomy" id="449393"/>
    <lineage>
        <taxon>unclassified sequences</taxon>
        <taxon>metagenomes</taxon>
        <taxon>ecological metagenomes</taxon>
    </lineage>
</organism>
<evidence type="ECO:0000313" key="2">
    <source>
        <dbReference type="EMBL" id="CAB4955692.1"/>
    </source>
</evidence>
<keyword evidence="1" id="KW-0812">Transmembrane</keyword>
<dbReference type="EMBL" id="CAFBNE010000059">
    <property type="protein sequence ID" value="CAB4955692.1"/>
    <property type="molecule type" value="Genomic_DNA"/>
</dbReference>
<reference evidence="2" key="1">
    <citation type="submission" date="2020-05" db="EMBL/GenBank/DDBJ databases">
        <authorList>
            <person name="Chiriac C."/>
            <person name="Salcher M."/>
            <person name="Ghai R."/>
            <person name="Kavagutti S V."/>
        </authorList>
    </citation>
    <scope>NUCLEOTIDE SEQUENCE</scope>
</reference>
<evidence type="ECO:0000256" key="1">
    <source>
        <dbReference type="SAM" id="Phobius"/>
    </source>
</evidence>
<gene>
    <name evidence="2" type="ORF">UFOPK3772_01841</name>
</gene>
<keyword evidence="1" id="KW-1133">Transmembrane helix</keyword>
<dbReference type="AlphaFoldDB" id="A0A6J7KN80"/>
<name>A0A6J7KN80_9ZZZZ</name>
<protein>
    <submittedName>
        <fullName evidence="2">Unannotated protein</fullName>
    </submittedName>
</protein>
<proteinExistence type="predicted"/>